<dbReference type="AlphaFoldDB" id="A0AAN0J7L9"/>
<dbReference type="Proteomes" id="UP000007879">
    <property type="component" value="Unassembled WGS sequence"/>
</dbReference>
<dbReference type="InterPro" id="IPR026716">
    <property type="entry name" value="PBIR1/2/3"/>
</dbReference>
<dbReference type="EnsemblMetazoa" id="XM_019997167.1">
    <property type="protein sequence ID" value="XP_019852726.1"/>
    <property type="gene ID" value="LOC109582452"/>
</dbReference>
<dbReference type="RefSeq" id="XP_019852726.1">
    <property type="nucleotide sequence ID" value="XM_019997167.1"/>
</dbReference>
<feature type="region of interest" description="Disordered" evidence="2">
    <location>
        <begin position="38"/>
        <end position="69"/>
    </location>
</feature>
<evidence type="ECO:0000313" key="4">
    <source>
        <dbReference type="Proteomes" id="UP000007879"/>
    </source>
</evidence>
<evidence type="ECO:0000256" key="2">
    <source>
        <dbReference type="SAM" id="MobiDB-lite"/>
    </source>
</evidence>
<dbReference type="PANTHER" id="PTHR22227">
    <property type="entry name" value="FAMILY WITH SEQUENCE SIMILARITY 122B ISOFORM X1"/>
    <property type="match status" value="1"/>
</dbReference>
<feature type="compositionally biased region" description="Low complexity" evidence="2">
    <location>
        <begin position="131"/>
        <end position="159"/>
    </location>
</feature>
<feature type="region of interest" description="Disordered" evidence="2">
    <location>
        <begin position="121"/>
        <end position="164"/>
    </location>
</feature>
<sequence>MATERNVGSGGVEEERGAVISEPVFKVDVFLGISPPIRRQPLASPLPLSRVNSPTSRQHRVEQLRKEESVDERVREVEQDREVTSQIHLNQSCVELKIDCDDDSRGGEMMMETLPSVAITTTPFPSPSSPIYPSRVRSRSLTPTSPSSTRSFTCRRSLSPVPMRPSSLCFELARKRKRNQGGE</sequence>
<organism evidence="3 4">
    <name type="scientific">Amphimedon queenslandica</name>
    <name type="common">Sponge</name>
    <dbReference type="NCBI Taxonomy" id="400682"/>
    <lineage>
        <taxon>Eukaryota</taxon>
        <taxon>Metazoa</taxon>
        <taxon>Porifera</taxon>
        <taxon>Demospongiae</taxon>
        <taxon>Heteroscleromorpha</taxon>
        <taxon>Haplosclerida</taxon>
        <taxon>Niphatidae</taxon>
        <taxon>Amphimedon</taxon>
    </lineage>
</organism>
<dbReference type="GO" id="GO:0004865">
    <property type="term" value="F:protein serine/threonine phosphatase inhibitor activity"/>
    <property type="evidence" value="ECO:0007669"/>
    <property type="project" value="InterPro"/>
</dbReference>
<dbReference type="GeneID" id="109582452"/>
<proteinExistence type="inferred from homology"/>
<dbReference type="KEGG" id="aqu:109582452"/>
<protein>
    <submittedName>
        <fullName evidence="3">Uncharacterized protein</fullName>
    </submittedName>
</protein>
<accession>A0AAN0J7L9</accession>
<name>A0AAN0J7L9_AMPQE</name>
<evidence type="ECO:0000256" key="1">
    <source>
        <dbReference type="ARBA" id="ARBA00006725"/>
    </source>
</evidence>
<dbReference type="PANTHER" id="PTHR22227:SF6">
    <property type="entry name" value="FAMILY WITH SEQUENCE SIMILARITY 122B ISOFORM X1"/>
    <property type="match status" value="1"/>
</dbReference>
<reference evidence="3" key="2">
    <citation type="submission" date="2024-06" db="UniProtKB">
        <authorList>
            <consortium name="EnsemblMetazoa"/>
        </authorList>
    </citation>
    <scope>IDENTIFICATION</scope>
</reference>
<comment type="similarity">
    <text evidence="1">Belongs to the FAM122 family.</text>
</comment>
<feature type="compositionally biased region" description="Basic and acidic residues" evidence="2">
    <location>
        <begin position="59"/>
        <end position="69"/>
    </location>
</feature>
<reference evidence="4" key="1">
    <citation type="journal article" date="2010" name="Nature">
        <title>The Amphimedon queenslandica genome and the evolution of animal complexity.</title>
        <authorList>
            <person name="Srivastava M."/>
            <person name="Simakov O."/>
            <person name="Chapman J."/>
            <person name="Fahey B."/>
            <person name="Gauthier M.E."/>
            <person name="Mitros T."/>
            <person name="Richards G.S."/>
            <person name="Conaco C."/>
            <person name="Dacre M."/>
            <person name="Hellsten U."/>
            <person name="Larroux C."/>
            <person name="Putnam N.H."/>
            <person name="Stanke M."/>
            <person name="Adamska M."/>
            <person name="Darling A."/>
            <person name="Degnan S.M."/>
            <person name="Oakley T.H."/>
            <person name="Plachetzki D.C."/>
            <person name="Zhai Y."/>
            <person name="Adamski M."/>
            <person name="Calcino A."/>
            <person name="Cummins S.F."/>
            <person name="Goodstein D.M."/>
            <person name="Harris C."/>
            <person name="Jackson D.J."/>
            <person name="Leys S.P."/>
            <person name="Shu S."/>
            <person name="Woodcroft B.J."/>
            <person name="Vervoort M."/>
            <person name="Kosik K.S."/>
            <person name="Manning G."/>
            <person name="Degnan B.M."/>
            <person name="Rokhsar D.S."/>
        </authorList>
    </citation>
    <scope>NUCLEOTIDE SEQUENCE [LARGE SCALE GENOMIC DNA]</scope>
</reference>
<evidence type="ECO:0000313" key="3">
    <source>
        <dbReference type="EnsemblMetazoa" id="XP_019852726.1"/>
    </source>
</evidence>
<keyword evidence="4" id="KW-1185">Reference proteome</keyword>